<dbReference type="PANTHER" id="PTHR12443">
    <property type="entry name" value="TRANSLOCATION PROTEIN SEC62"/>
    <property type="match status" value="1"/>
</dbReference>
<feature type="region of interest" description="Disordered" evidence="11">
    <location>
        <begin position="1"/>
        <end position="27"/>
    </location>
</feature>
<sequence length="131" mass="15275">MTERRSRRRKRESESEDEENEASDEQTEIAKHLRFNCETKSSNYKSQKVEYFKGSKAIDCLLDSKWASGKGGTEILFTDRESVQDYLQDFLELGMFKRVTRVRKKKKGEKDEAKKGTKDNKDSPKPGKTKK</sequence>
<feature type="compositionally biased region" description="Basic and acidic residues" evidence="11">
    <location>
        <begin position="108"/>
        <end position="125"/>
    </location>
</feature>
<dbReference type="Proteomes" id="UP001152795">
    <property type="component" value="Unassembled WGS sequence"/>
</dbReference>
<dbReference type="AlphaFoldDB" id="A0A6S7JY62"/>
<evidence type="ECO:0000256" key="7">
    <source>
        <dbReference type="ARBA" id="ARBA00022927"/>
    </source>
</evidence>
<comment type="similarity">
    <text evidence="2">Belongs to the SEC62 family.</text>
</comment>
<protein>
    <recommendedName>
        <fullName evidence="3">Translocation protein SEC62</fullName>
    </recommendedName>
</protein>
<evidence type="ECO:0000256" key="2">
    <source>
        <dbReference type="ARBA" id="ARBA00010604"/>
    </source>
</evidence>
<evidence type="ECO:0000256" key="4">
    <source>
        <dbReference type="ARBA" id="ARBA00022448"/>
    </source>
</evidence>
<keyword evidence="6" id="KW-0256">Endoplasmic reticulum</keyword>
<dbReference type="PANTHER" id="PTHR12443:SF9">
    <property type="entry name" value="TRANSLOCATION PROTEIN SEC62"/>
    <property type="match status" value="1"/>
</dbReference>
<dbReference type="GO" id="GO:0031204">
    <property type="term" value="P:post-translational protein targeting to membrane, translocation"/>
    <property type="evidence" value="ECO:0007669"/>
    <property type="project" value="TreeGrafter"/>
</dbReference>
<evidence type="ECO:0000313" key="13">
    <source>
        <dbReference type="Proteomes" id="UP001152795"/>
    </source>
</evidence>
<feature type="region of interest" description="Disordered" evidence="11">
    <location>
        <begin position="101"/>
        <end position="131"/>
    </location>
</feature>
<evidence type="ECO:0000256" key="5">
    <source>
        <dbReference type="ARBA" id="ARBA00022692"/>
    </source>
</evidence>
<feature type="non-terminal residue" evidence="12">
    <location>
        <position position="131"/>
    </location>
</feature>
<keyword evidence="4" id="KW-0813">Transport</keyword>
<keyword evidence="13" id="KW-1185">Reference proteome</keyword>
<dbReference type="EMBL" id="CACRXK020022402">
    <property type="protein sequence ID" value="CAB4036777.1"/>
    <property type="molecule type" value="Genomic_DNA"/>
</dbReference>
<keyword evidence="7" id="KW-0653">Protein transport</keyword>
<keyword evidence="10" id="KW-0472">Membrane</keyword>
<keyword evidence="8" id="KW-1133">Transmembrane helix</keyword>
<comment type="caution">
    <text evidence="12">The sequence shown here is derived from an EMBL/GenBank/DDBJ whole genome shotgun (WGS) entry which is preliminary data.</text>
</comment>
<organism evidence="12 13">
    <name type="scientific">Paramuricea clavata</name>
    <name type="common">Red gorgonian</name>
    <name type="synonym">Violescent sea-whip</name>
    <dbReference type="NCBI Taxonomy" id="317549"/>
    <lineage>
        <taxon>Eukaryota</taxon>
        <taxon>Metazoa</taxon>
        <taxon>Cnidaria</taxon>
        <taxon>Anthozoa</taxon>
        <taxon>Octocorallia</taxon>
        <taxon>Malacalcyonacea</taxon>
        <taxon>Plexauridae</taxon>
        <taxon>Paramuricea</taxon>
    </lineage>
</organism>
<evidence type="ECO:0000256" key="11">
    <source>
        <dbReference type="SAM" id="MobiDB-lite"/>
    </source>
</evidence>
<evidence type="ECO:0000313" key="12">
    <source>
        <dbReference type="EMBL" id="CAB4036777.1"/>
    </source>
</evidence>
<dbReference type="OrthoDB" id="200187at2759"/>
<gene>
    <name evidence="12" type="ORF">PACLA_8A007566</name>
</gene>
<comment type="subcellular location">
    <subcellularLocation>
        <location evidence="1">Endoplasmic reticulum membrane</location>
        <topology evidence="1">Multi-pass membrane protein</topology>
    </subcellularLocation>
</comment>
<evidence type="ECO:0000256" key="10">
    <source>
        <dbReference type="ARBA" id="ARBA00023136"/>
    </source>
</evidence>
<proteinExistence type="inferred from homology"/>
<evidence type="ECO:0000256" key="8">
    <source>
        <dbReference type="ARBA" id="ARBA00022989"/>
    </source>
</evidence>
<name>A0A6S7JY62_PARCT</name>
<feature type="compositionally biased region" description="Basic residues" evidence="11">
    <location>
        <begin position="1"/>
        <end position="10"/>
    </location>
</feature>
<keyword evidence="5" id="KW-0812">Transmembrane</keyword>
<evidence type="ECO:0000256" key="3">
    <source>
        <dbReference type="ARBA" id="ARBA00021257"/>
    </source>
</evidence>
<dbReference type="InterPro" id="IPR004728">
    <property type="entry name" value="Sec62"/>
</dbReference>
<evidence type="ECO:0000256" key="1">
    <source>
        <dbReference type="ARBA" id="ARBA00004477"/>
    </source>
</evidence>
<dbReference type="GO" id="GO:0005789">
    <property type="term" value="C:endoplasmic reticulum membrane"/>
    <property type="evidence" value="ECO:0007669"/>
    <property type="project" value="UniProtKB-SubCell"/>
</dbReference>
<evidence type="ECO:0000256" key="9">
    <source>
        <dbReference type="ARBA" id="ARBA00023010"/>
    </source>
</evidence>
<feature type="compositionally biased region" description="Acidic residues" evidence="11">
    <location>
        <begin position="14"/>
        <end position="27"/>
    </location>
</feature>
<evidence type="ECO:0000256" key="6">
    <source>
        <dbReference type="ARBA" id="ARBA00022824"/>
    </source>
</evidence>
<keyword evidence="9" id="KW-0811">Translocation</keyword>
<reference evidence="12" key="1">
    <citation type="submission" date="2020-04" db="EMBL/GenBank/DDBJ databases">
        <authorList>
            <person name="Alioto T."/>
            <person name="Alioto T."/>
            <person name="Gomez Garrido J."/>
        </authorList>
    </citation>
    <scope>NUCLEOTIDE SEQUENCE</scope>
    <source>
        <strain evidence="12">A484AB</strain>
    </source>
</reference>
<accession>A0A6S7JY62</accession>